<evidence type="ECO:0000313" key="2">
    <source>
        <dbReference type="Proteomes" id="UP000242381"/>
    </source>
</evidence>
<gene>
    <name evidence="1" type="ORF">BCV71DRAFT_259545</name>
</gene>
<evidence type="ECO:0000313" key="1">
    <source>
        <dbReference type="EMBL" id="ORE23345.1"/>
    </source>
</evidence>
<proteinExistence type="predicted"/>
<dbReference type="VEuPathDB" id="FungiDB:BCV72DRAFT_181144"/>
<dbReference type="EMBL" id="KV921259">
    <property type="protein sequence ID" value="ORE23345.1"/>
    <property type="molecule type" value="Genomic_DNA"/>
</dbReference>
<accession>A0A1X0SGA9</accession>
<protein>
    <submittedName>
        <fullName evidence="1">Uncharacterized protein</fullName>
    </submittedName>
</protein>
<organism evidence="1 2">
    <name type="scientific">Rhizopus microsporus</name>
    <dbReference type="NCBI Taxonomy" id="58291"/>
    <lineage>
        <taxon>Eukaryota</taxon>
        <taxon>Fungi</taxon>
        <taxon>Fungi incertae sedis</taxon>
        <taxon>Mucoromycota</taxon>
        <taxon>Mucoromycotina</taxon>
        <taxon>Mucoromycetes</taxon>
        <taxon>Mucorales</taxon>
        <taxon>Mucorineae</taxon>
        <taxon>Rhizopodaceae</taxon>
        <taxon>Rhizopus</taxon>
    </lineage>
</organism>
<dbReference type="Proteomes" id="UP000242381">
    <property type="component" value="Unassembled WGS sequence"/>
</dbReference>
<sequence length="77" mass="8736">MDNPVAGYSQCLAAACFQVSACYNNMIVECFQSRLMLYLVRTIRASMKQSNTKHVQKLADYDYQCISVMVKQGGLRM</sequence>
<dbReference type="AlphaFoldDB" id="A0A1X0SGA9"/>
<name>A0A1X0SGA9_RHIZD</name>
<reference evidence="1 2" key="1">
    <citation type="journal article" date="2016" name="Proc. Natl. Acad. Sci. U.S.A.">
        <title>Lipid metabolic changes in an early divergent fungus govern the establishment of a mutualistic symbiosis with endobacteria.</title>
        <authorList>
            <person name="Lastovetsky O.A."/>
            <person name="Gaspar M.L."/>
            <person name="Mondo S.J."/>
            <person name="LaButti K.M."/>
            <person name="Sandor L."/>
            <person name="Grigoriev I.V."/>
            <person name="Henry S.A."/>
            <person name="Pawlowska T.E."/>
        </authorList>
    </citation>
    <scope>NUCLEOTIDE SEQUENCE [LARGE SCALE GENOMIC DNA]</scope>
    <source>
        <strain evidence="1 2">ATCC 11559</strain>
    </source>
</reference>